<evidence type="ECO:0000313" key="10">
    <source>
        <dbReference type="EMBL" id="EDO05541.1"/>
    </source>
</evidence>
<sequence>MTDDLHINHEAIYNFLLNNLNERLSIEGFAYEPIKIGGVYWTLTAISLLKGKVNDILHPKLNVRLESIALDIIEASKNPDGGFGNGPGHPSSIIATHYAILSLALLGKQDVIDKECTIKYVSGLQNRDGSFNSDHFGEADARHVYSGVICLSVLGGLDTIDMSKTVDFLLNCQNPNGGFGWYPEGESHGAATFCCVGALSELGALHLVDTTALGIWLSERQTPGGGCNGRAEKAPDICYSWWVISALTNIGRSAWFDKTKLTEFICRSQNRDDGGIAYFPGYIGDVFHTFFALAALSLIDHKGFGLEPIHARYATTSYGLEGLINLSSN</sequence>
<reference evidence="11" key="3">
    <citation type="journal article" date="2021" name="Int. J. Parasitol.">
        <title>Comparative analysis of gene expression between Babesia bovis blood stages and kinetes allowed by improved genome annotation.</title>
        <authorList>
            <person name="Ueti M.W."/>
            <person name="Johnson W.C."/>
            <person name="Kappmeyer L.S."/>
            <person name="Herndon D.R."/>
            <person name="Mousel M.R."/>
            <person name="Reif K.E."/>
            <person name="Taus N.S."/>
            <person name="Ifeonu O.O."/>
            <person name="Silva J.C."/>
            <person name="Suarez C.E."/>
            <person name="Brayton K.A."/>
        </authorList>
    </citation>
    <scope>NUCLEOTIDE SEQUENCE [LARGE SCALE GENOMIC DNA]</scope>
</reference>
<dbReference type="OMA" id="VKRCQCP"/>
<evidence type="ECO:0000256" key="1">
    <source>
        <dbReference type="ARBA" id="ARBA00010497"/>
    </source>
</evidence>
<comment type="function">
    <text evidence="8">Catalyzes the transfer of a geranylgeranyl moiety from geranylgeranyl diphosphate to both cysteines of proteins with the C-terminal sequence -XXCC, -XCXC and -CCXX.</text>
</comment>
<evidence type="ECO:0000313" key="11">
    <source>
        <dbReference type="Proteomes" id="UP000002173"/>
    </source>
</evidence>
<dbReference type="GO" id="GO:0005968">
    <property type="term" value="C:Rab-protein geranylgeranyltransferase complex"/>
    <property type="evidence" value="ECO:0007669"/>
    <property type="project" value="UniProtKB-UniRule"/>
</dbReference>
<dbReference type="EMBL" id="AAXT01000005">
    <property type="protein sequence ID" value="EDO05541.1"/>
    <property type="molecule type" value="Genomic_DNA"/>
</dbReference>
<dbReference type="SUPFAM" id="SSF48239">
    <property type="entry name" value="Terpenoid cyclases/Protein prenyltransferases"/>
    <property type="match status" value="1"/>
</dbReference>
<evidence type="ECO:0000256" key="8">
    <source>
        <dbReference type="RuleBase" id="RU365076"/>
    </source>
</evidence>
<dbReference type="GO" id="GO:0004663">
    <property type="term" value="F:Rab geranylgeranyltransferase activity"/>
    <property type="evidence" value="ECO:0007669"/>
    <property type="project" value="UniProtKB-UniRule"/>
</dbReference>
<dbReference type="InterPro" id="IPR026873">
    <property type="entry name" value="Ptb1"/>
</dbReference>
<protein>
    <recommendedName>
        <fullName evidence="8">Geranylgeranyl transferase type-2 subunit beta</fullName>
        <ecNumber evidence="8">2.5.1.60</ecNumber>
    </recommendedName>
</protein>
<evidence type="ECO:0000256" key="2">
    <source>
        <dbReference type="ARBA" id="ARBA00022602"/>
    </source>
</evidence>
<dbReference type="VEuPathDB" id="PiroplasmaDB:BBOV_I004600"/>
<dbReference type="eggNOG" id="KOG0366">
    <property type="taxonomic scope" value="Eukaryota"/>
</dbReference>
<evidence type="ECO:0000256" key="6">
    <source>
        <dbReference type="ARBA" id="ARBA00022833"/>
    </source>
</evidence>
<dbReference type="InParanoid" id="A7AWW3"/>
<keyword evidence="3 8" id="KW-0808">Transferase</keyword>
<keyword evidence="5" id="KW-0677">Repeat</keyword>
<dbReference type="InterPro" id="IPR008930">
    <property type="entry name" value="Terpenoid_cyclase/PrenylTrfase"/>
</dbReference>
<dbReference type="InterPro" id="IPR045089">
    <property type="entry name" value="PGGT1B-like"/>
</dbReference>
<evidence type="ECO:0000256" key="7">
    <source>
        <dbReference type="ARBA" id="ARBA00047658"/>
    </source>
</evidence>
<dbReference type="CDD" id="cd02894">
    <property type="entry name" value="GGTase-II"/>
    <property type="match status" value="1"/>
</dbReference>
<dbReference type="InterPro" id="IPR001330">
    <property type="entry name" value="Prenyltrans"/>
</dbReference>
<dbReference type="AlphaFoldDB" id="A7AWW3"/>
<dbReference type="GO" id="GO:0046872">
    <property type="term" value="F:metal ion binding"/>
    <property type="evidence" value="ECO:0007669"/>
    <property type="project" value="UniProtKB-KW"/>
</dbReference>
<dbReference type="KEGG" id="bbo:BBOV_I004600"/>
<keyword evidence="6 8" id="KW-0862">Zinc</keyword>
<comment type="cofactor">
    <cofactor evidence="8">
        <name>Zn(2+)</name>
        <dbReference type="ChEBI" id="CHEBI:29105"/>
    </cofactor>
    <text evidence="8">Binds 1 zinc ion per subunit.</text>
</comment>
<evidence type="ECO:0000256" key="5">
    <source>
        <dbReference type="ARBA" id="ARBA00022737"/>
    </source>
</evidence>
<dbReference type="Pfam" id="PF00432">
    <property type="entry name" value="Prenyltrans"/>
    <property type="match status" value="1"/>
</dbReference>
<organism evidence="10 11">
    <name type="scientific">Babesia bovis</name>
    <dbReference type="NCBI Taxonomy" id="5865"/>
    <lineage>
        <taxon>Eukaryota</taxon>
        <taxon>Sar</taxon>
        <taxon>Alveolata</taxon>
        <taxon>Apicomplexa</taxon>
        <taxon>Aconoidasida</taxon>
        <taxon>Piroplasmida</taxon>
        <taxon>Babesiidae</taxon>
        <taxon>Babesia</taxon>
    </lineage>
</organism>
<reference evidence="10 11" key="1">
    <citation type="journal article" date="2007" name="PLoS Pathog.">
        <title>Genome sequence of Babesia bovis and comparative analysis of apicomplexan hemoprotozoa.</title>
        <authorList>
            <person name="Brayton K.A."/>
            <person name="Lau A.O.T."/>
            <person name="Herndon D.R."/>
            <person name="Hannick L."/>
            <person name="Kappmeyer L.S."/>
            <person name="Berens S.J."/>
            <person name="Bidwell S.L."/>
            <person name="Brown W.C."/>
            <person name="Crabtree J."/>
            <person name="Fadrosh D."/>
            <person name="Feldblum T."/>
            <person name="Forberger H.A."/>
            <person name="Haas B.J."/>
            <person name="Howell J.M."/>
            <person name="Khouri H."/>
            <person name="Koo H."/>
            <person name="Mann D.J."/>
            <person name="Norimine J."/>
            <person name="Paulsen I.T."/>
            <person name="Radune D."/>
            <person name="Ren Q."/>
            <person name="Smith R.K. Jr."/>
            <person name="Suarez C.E."/>
            <person name="White O."/>
            <person name="Wortman J.R."/>
            <person name="Knowles D.P. Jr."/>
            <person name="McElwain T.F."/>
            <person name="Nene V.M."/>
        </authorList>
    </citation>
    <scope>NUCLEOTIDE SEQUENCE [LARGE SCALE GENOMIC DNA]</scope>
    <source>
        <strain evidence="10">T2Bo</strain>
    </source>
</reference>
<accession>A7AWW3</accession>
<dbReference type="GeneID" id="5477325"/>
<keyword evidence="2 8" id="KW-0637">Prenyltransferase</keyword>
<dbReference type="Proteomes" id="UP000002173">
    <property type="component" value="Unassembled WGS sequence"/>
</dbReference>
<feature type="domain" description="Prenyltransferase alpha-alpha toroid" evidence="9">
    <location>
        <begin position="8"/>
        <end position="313"/>
    </location>
</feature>
<name>A7AWW3_BABBO</name>
<comment type="caution">
    <text evidence="10">The sequence shown here is derived from an EMBL/GenBank/DDBJ whole genome shotgun (WGS) entry which is preliminary data.</text>
</comment>
<dbReference type="EC" id="2.5.1.60" evidence="8"/>
<dbReference type="PANTHER" id="PTHR11774">
    <property type="entry name" value="GERANYLGERANYL TRANSFERASE TYPE BETA SUBUNIT"/>
    <property type="match status" value="1"/>
</dbReference>
<keyword evidence="4 8" id="KW-0479">Metal-binding</keyword>
<reference evidence="11" key="2">
    <citation type="journal article" date="2020" name="Data Brief">
        <title>Transcriptome dataset of Babesia bovis life stages within vertebrate and invertebrate hosts.</title>
        <authorList>
            <person name="Ueti M.W."/>
            <person name="Johnson W.C."/>
            <person name="Kappmeyer L.S."/>
            <person name="Herndon D.R."/>
            <person name="Mousel M.R."/>
            <person name="Reif K.E."/>
            <person name="Taus N.S."/>
            <person name="Ifeonu O.O."/>
            <person name="Silva J.C."/>
            <person name="Suarez C.E."/>
            <person name="Brayton K.A."/>
        </authorList>
    </citation>
    <scope>NUCLEOTIDE SEQUENCE [LARGE SCALE GENOMIC DNA]</scope>
</reference>
<comment type="catalytic activity">
    <reaction evidence="7 8">
        <text>geranylgeranyl diphosphate + L-cysteinyl-[protein] = S-geranylgeranyl-L-cysteinyl-[protein] + diphosphate</text>
        <dbReference type="Rhea" id="RHEA:21240"/>
        <dbReference type="Rhea" id="RHEA-COMP:10131"/>
        <dbReference type="Rhea" id="RHEA-COMP:11537"/>
        <dbReference type="ChEBI" id="CHEBI:29950"/>
        <dbReference type="ChEBI" id="CHEBI:33019"/>
        <dbReference type="ChEBI" id="CHEBI:57533"/>
        <dbReference type="ChEBI" id="CHEBI:86021"/>
        <dbReference type="EC" id="2.5.1.60"/>
    </reaction>
</comment>
<keyword evidence="11" id="KW-1185">Reference proteome</keyword>
<gene>
    <name evidence="10" type="ORF">BBOV_I004600</name>
</gene>
<comment type="similarity">
    <text evidence="1 8">Belongs to the protein prenyltransferase subunit beta family.</text>
</comment>
<evidence type="ECO:0000256" key="3">
    <source>
        <dbReference type="ARBA" id="ARBA00022679"/>
    </source>
</evidence>
<evidence type="ECO:0000259" key="9">
    <source>
        <dbReference type="Pfam" id="PF00432"/>
    </source>
</evidence>
<dbReference type="RefSeq" id="XP_001609109.1">
    <property type="nucleotide sequence ID" value="XM_001609059.1"/>
</dbReference>
<dbReference type="STRING" id="5865.A7AWW3"/>
<proteinExistence type="inferred from homology"/>
<evidence type="ECO:0000256" key="4">
    <source>
        <dbReference type="ARBA" id="ARBA00022723"/>
    </source>
</evidence>
<dbReference type="Gene3D" id="1.50.10.20">
    <property type="match status" value="1"/>
</dbReference>
<dbReference type="PANTHER" id="PTHR11774:SF11">
    <property type="entry name" value="GERANYLGERANYL TRANSFERASE TYPE-2 SUBUNIT BETA"/>
    <property type="match status" value="1"/>
</dbReference>